<feature type="site" description="Important for interaction with phosphotyrosine-binding proteins" evidence="6">
    <location>
        <position position="427"/>
    </location>
</feature>
<evidence type="ECO:0000256" key="3">
    <source>
        <dbReference type="ARBA" id="ARBA00022840"/>
    </source>
</evidence>
<feature type="binding site" evidence="5">
    <location>
        <position position="285"/>
    </location>
    <ligand>
        <name>Mg(2+)</name>
        <dbReference type="ChEBI" id="CHEBI:18420"/>
    </ligand>
</feature>
<dbReference type="Gene3D" id="1.10.510.10">
    <property type="entry name" value="Transferase(Phosphotransferase) domain 1"/>
    <property type="match status" value="1"/>
</dbReference>
<dbReference type="GO" id="GO:0012505">
    <property type="term" value="C:endomembrane system"/>
    <property type="evidence" value="ECO:0007669"/>
    <property type="project" value="UniProtKB-SubCell"/>
</dbReference>
<dbReference type="EMBL" id="JAHKSW010000016">
    <property type="protein sequence ID" value="KAG7322277.1"/>
    <property type="molecule type" value="Genomic_DNA"/>
</dbReference>
<dbReference type="GO" id="GO:0005886">
    <property type="term" value="C:plasma membrane"/>
    <property type="evidence" value="ECO:0007669"/>
    <property type="project" value="TreeGrafter"/>
</dbReference>
<gene>
    <name evidence="9" type="ORF">KOW79_013623</name>
</gene>
<dbReference type="GO" id="GO:0046872">
    <property type="term" value="F:metal ion binding"/>
    <property type="evidence" value="ECO:0007669"/>
    <property type="project" value="UniProtKB-KW"/>
</dbReference>
<evidence type="ECO:0000313" key="10">
    <source>
        <dbReference type="Proteomes" id="UP000824219"/>
    </source>
</evidence>
<name>A0A9D3NK14_9TELE</name>
<evidence type="ECO:0000256" key="1">
    <source>
        <dbReference type="ARBA" id="ARBA00004308"/>
    </source>
</evidence>
<dbReference type="PANTHER" id="PTHR24416">
    <property type="entry name" value="TYROSINE-PROTEIN KINASE RECEPTOR"/>
    <property type="match status" value="1"/>
</dbReference>
<evidence type="ECO:0000313" key="9">
    <source>
        <dbReference type="EMBL" id="KAG7322277.1"/>
    </source>
</evidence>
<evidence type="ECO:0000256" key="5">
    <source>
        <dbReference type="PIRSR" id="PIRSR000615-3"/>
    </source>
</evidence>
<dbReference type="GO" id="GO:0001525">
    <property type="term" value="P:angiogenesis"/>
    <property type="evidence" value="ECO:0007669"/>
    <property type="project" value="TreeGrafter"/>
</dbReference>
<keyword evidence="7" id="KW-0812">Transmembrane</keyword>
<dbReference type="GO" id="GO:0005524">
    <property type="term" value="F:ATP binding"/>
    <property type="evidence" value="ECO:0007669"/>
    <property type="project" value="UniProtKB-KW"/>
</dbReference>
<evidence type="ECO:0000256" key="2">
    <source>
        <dbReference type="ARBA" id="ARBA00022741"/>
    </source>
</evidence>
<dbReference type="SUPFAM" id="SSF56112">
    <property type="entry name" value="Protein kinase-like (PK-like)"/>
    <property type="match status" value="1"/>
</dbReference>
<dbReference type="GO" id="GO:0043408">
    <property type="term" value="P:regulation of MAPK cascade"/>
    <property type="evidence" value="ECO:0007669"/>
    <property type="project" value="TreeGrafter"/>
</dbReference>
<dbReference type="PRINTS" id="PR00109">
    <property type="entry name" value="TYRKINASE"/>
</dbReference>
<reference evidence="9 10" key="1">
    <citation type="submission" date="2021-06" db="EMBL/GenBank/DDBJ databases">
        <title>Chromosome-level genome assembly of the red-tail catfish (Hemibagrus wyckioides).</title>
        <authorList>
            <person name="Shao F."/>
        </authorList>
    </citation>
    <scope>NUCLEOTIDE SEQUENCE [LARGE SCALE GENOMIC DNA]</scope>
    <source>
        <strain evidence="9">EC202008001</strain>
        <tissue evidence="9">Blood</tissue>
    </source>
</reference>
<dbReference type="InterPro" id="IPR011009">
    <property type="entry name" value="Kinase-like_dom_sf"/>
</dbReference>
<feature type="transmembrane region" description="Helical" evidence="7">
    <location>
        <begin position="52"/>
        <end position="76"/>
    </location>
</feature>
<dbReference type="GO" id="GO:0045766">
    <property type="term" value="P:positive regulation of angiogenesis"/>
    <property type="evidence" value="ECO:0007669"/>
    <property type="project" value="TreeGrafter"/>
</dbReference>
<keyword evidence="5" id="KW-0479">Metal-binding</keyword>
<sequence>MKQNEDVHERRLVRSLQTYWPTLKQDTSMTLNSSTTAYNCTKTCENSYDGDSWLLCAVLLAYTLIFLIIIMAIIWLKRCQTIKRSIRRLQNAQQQAKPRSFAETDPLEQSSESEQIITIQLEQDASEFMPSTTLAVRSLSLSSPSFNKADITMQQLIKSGKEGMLYKAKMTRGTIRGHTMFTCKIYKDAAKHEQVQTEVRIMRNLNTHLNLLQLLDWDITDVPYMLIMENAEHGSLRTFVRLNKERLCKDAELQHRFTIALYHIAQALDHLHSKMILHCNLALRNIMVHRFPHEVKVAEFGLARDIMRGQSLSGSCKNTVSKRIPFRWYPPEYFKHDFYEFKGDIWAFGIVIWEMQTFGTVPYPDLKTSEEVVRYICTGRKVRDPEECRPEMLQMMTECWQEPYIMRPSFLDIVKVLEKILENDRDYVNIESSTFIVAVESEDGD</sequence>
<dbReference type="InterPro" id="IPR050122">
    <property type="entry name" value="RTK"/>
</dbReference>
<dbReference type="PROSITE" id="PS50011">
    <property type="entry name" value="PROTEIN_KINASE_DOM"/>
    <property type="match status" value="1"/>
</dbReference>
<keyword evidence="7" id="KW-0472">Membrane</keyword>
<keyword evidence="10" id="KW-1185">Reference proteome</keyword>
<dbReference type="Pfam" id="PF07714">
    <property type="entry name" value="PK_Tyr_Ser-Thr"/>
    <property type="match status" value="1"/>
</dbReference>
<dbReference type="GO" id="GO:0045446">
    <property type="term" value="P:endothelial cell differentiation"/>
    <property type="evidence" value="ECO:0007669"/>
    <property type="project" value="TreeGrafter"/>
</dbReference>
<dbReference type="InterPro" id="IPR000719">
    <property type="entry name" value="Prot_kinase_dom"/>
</dbReference>
<feature type="domain" description="Protein kinase" evidence="8">
    <location>
        <begin position="151"/>
        <end position="421"/>
    </location>
</feature>
<dbReference type="InterPro" id="IPR001245">
    <property type="entry name" value="Ser-Thr/Tyr_kinase_cat_dom"/>
</dbReference>
<dbReference type="GO" id="GO:0043235">
    <property type="term" value="C:receptor complex"/>
    <property type="evidence" value="ECO:0007669"/>
    <property type="project" value="TreeGrafter"/>
</dbReference>
<dbReference type="GO" id="GO:0019838">
    <property type="term" value="F:growth factor binding"/>
    <property type="evidence" value="ECO:0007669"/>
    <property type="project" value="TreeGrafter"/>
</dbReference>
<dbReference type="GO" id="GO:0005021">
    <property type="term" value="F:vascular endothelial growth factor receptor activity"/>
    <property type="evidence" value="ECO:0007669"/>
    <property type="project" value="TreeGrafter"/>
</dbReference>
<evidence type="ECO:0000259" key="8">
    <source>
        <dbReference type="PROSITE" id="PS50011"/>
    </source>
</evidence>
<keyword evidence="2 4" id="KW-0547">Nucleotide-binding</keyword>
<dbReference type="GO" id="GO:0016477">
    <property type="term" value="P:cell migration"/>
    <property type="evidence" value="ECO:0007669"/>
    <property type="project" value="TreeGrafter"/>
</dbReference>
<dbReference type="Proteomes" id="UP000824219">
    <property type="component" value="Linkage Group LG16"/>
</dbReference>
<dbReference type="PANTHER" id="PTHR24416:SF552">
    <property type="entry name" value="RECEPTOR PROTEIN-TYROSINE KINASE"/>
    <property type="match status" value="1"/>
</dbReference>
<keyword evidence="3 4" id="KW-0067">ATP-binding</keyword>
<comment type="subcellular location">
    <subcellularLocation>
        <location evidence="1">Endomembrane system</location>
    </subcellularLocation>
</comment>
<protein>
    <recommendedName>
        <fullName evidence="8">Protein kinase domain-containing protein</fullName>
    </recommendedName>
</protein>
<feature type="binding site" evidence="4">
    <location>
        <position position="284"/>
    </location>
    <ligand>
        <name>ATP</name>
        <dbReference type="ChEBI" id="CHEBI:30616"/>
    </ligand>
</feature>
<evidence type="ECO:0000256" key="4">
    <source>
        <dbReference type="PIRSR" id="PIRSR000615-2"/>
    </source>
</evidence>
<comment type="caution">
    <text evidence="9">The sequence shown here is derived from an EMBL/GenBank/DDBJ whole genome shotgun (WGS) entry which is preliminary data.</text>
</comment>
<dbReference type="AlphaFoldDB" id="A0A9D3NK14"/>
<keyword evidence="7" id="KW-1133">Transmembrane helix</keyword>
<dbReference type="GO" id="GO:0030335">
    <property type="term" value="P:positive regulation of cell migration"/>
    <property type="evidence" value="ECO:0007669"/>
    <property type="project" value="TreeGrafter"/>
</dbReference>
<evidence type="ECO:0000256" key="6">
    <source>
        <dbReference type="PIRSR" id="PIRSR000615-4"/>
    </source>
</evidence>
<evidence type="ECO:0000256" key="7">
    <source>
        <dbReference type="SAM" id="Phobius"/>
    </source>
</evidence>
<keyword evidence="5" id="KW-0460">Magnesium</keyword>
<proteinExistence type="predicted"/>
<organism evidence="9 10">
    <name type="scientific">Hemibagrus wyckioides</name>
    <dbReference type="NCBI Taxonomy" id="337641"/>
    <lineage>
        <taxon>Eukaryota</taxon>
        <taxon>Metazoa</taxon>
        <taxon>Chordata</taxon>
        <taxon>Craniata</taxon>
        <taxon>Vertebrata</taxon>
        <taxon>Euteleostomi</taxon>
        <taxon>Actinopterygii</taxon>
        <taxon>Neopterygii</taxon>
        <taxon>Teleostei</taxon>
        <taxon>Ostariophysi</taxon>
        <taxon>Siluriformes</taxon>
        <taxon>Bagridae</taxon>
        <taxon>Hemibagrus</taxon>
    </lineage>
</organism>
<accession>A0A9D3NK14</accession>
<dbReference type="OrthoDB" id="3256376at2759"/>